<feature type="compositionally biased region" description="Basic and acidic residues" evidence="1">
    <location>
        <begin position="164"/>
        <end position="174"/>
    </location>
</feature>
<dbReference type="GO" id="GO:0016301">
    <property type="term" value="F:kinase activity"/>
    <property type="evidence" value="ECO:0007669"/>
    <property type="project" value="UniProtKB-KW"/>
</dbReference>
<accession>A0A9P1DU65</accession>
<comment type="caution">
    <text evidence="2">The sequence shown here is derived from an EMBL/GenBank/DDBJ whole genome shotgun (WGS) entry which is preliminary data.</text>
</comment>
<protein>
    <submittedName>
        <fullName evidence="4">Aurora kinase A</fullName>
    </submittedName>
</protein>
<gene>
    <name evidence="2" type="ORF">C1SCF055_LOCUS40562</name>
</gene>
<feature type="compositionally biased region" description="Polar residues" evidence="1">
    <location>
        <begin position="357"/>
        <end position="368"/>
    </location>
</feature>
<evidence type="ECO:0000256" key="1">
    <source>
        <dbReference type="SAM" id="MobiDB-lite"/>
    </source>
</evidence>
<dbReference type="AlphaFoldDB" id="A0A9P1DU65"/>
<evidence type="ECO:0000313" key="4">
    <source>
        <dbReference type="EMBL" id="CAL4803062.1"/>
    </source>
</evidence>
<evidence type="ECO:0000313" key="5">
    <source>
        <dbReference type="Proteomes" id="UP001152797"/>
    </source>
</evidence>
<evidence type="ECO:0000313" key="3">
    <source>
        <dbReference type="EMBL" id="CAL1169125.1"/>
    </source>
</evidence>
<evidence type="ECO:0000313" key="2">
    <source>
        <dbReference type="EMBL" id="CAI4015750.1"/>
    </source>
</evidence>
<dbReference type="EMBL" id="CAMXCT020006547">
    <property type="protein sequence ID" value="CAL1169125.1"/>
    <property type="molecule type" value="Genomic_DNA"/>
</dbReference>
<proteinExistence type="predicted"/>
<dbReference type="Proteomes" id="UP001152797">
    <property type="component" value="Unassembled WGS sequence"/>
</dbReference>
<organism evidence="2">
    <name type="scientific">Cladocopium goreaui</name>
    <dbReference type="NCBI Taxonomy" id="2562237"/>
    <lineage>
        <taxon>Eukaryota</taxon>
        <taxon>Sar</taxon>
        <taxon>Alveolata</taxon>
        <taxon>Dinophyceae</taxon>
        <taxon>Suessiales</taxon>
        <taxon>Symbiodiniaceae</taxon>
        <taxon>Cladocopium</taxon>
    </lineage>
</organism>
<dbReference type="OrthoDB" id="10612206at2759"/>
<name>A0A9P1DU65_9DINO</name>
<keyword evidence="5" id="KW-1185">Reference proteome</keyword>
<reference evidence="3" key="2">
    <citation type="submission" date="2024-04" db="EMBL/GenBank/DDBJ databases">
        <authorList>
            <person name="Chen Y."/>
            <person name="Shah S."/>
            <person name="Dougan E. K."/>
            <person name="Thang M."/>
            <person name="Chan C."/>
        </authorList>
    </citation>
    <scope>NUCLEOTIDE SEQUENCE [LARGE SCALE GENOMIC DNA]</scope>
</reference>
<dbReference type="EMBL" id="CAMXCT030006547">
    <property type="protein sequence ID" value="CAL4803062.1"/>
    <property type="molecule type" value="Genomic_DNA"/>
</dbReference>
<feature type="compositionally biased region" description="Basic and acidic residues" evidence="1">
    <location>
        <begin position="101"/>
        <end position="119"/>
    </location>
</feature>
<keyword evidence="4" id="KW-0808">Transferase</keyword>
<feature type="region of interest" description="Disordered" evidence="1">
    <location>
        <begin position="100"/>
        <end position="174"/>
    </location>
</feature>
<sequence length="792" mass="87002">MGHAIFGPPGIPWRENQQQRRRRRVKFVKFVKFVKVQNGNVQAGSLKVSRPDLADLAASRFAKSLIVLLKYLIFGGKSCRSRCLRGKDAAPLLELLPRQAEASRSKGGKAEAKRREKASTRAPVPFEPQESRPKAESDALRAPEPERLVPSVEAEEAPCEAAEPEGKAGEPHDDAKNVADAEAVDRGNEAQLAEDEGDKAELAIPAPSLNAGALEFLPEPAEEMLVMEVVPRPDLPLDETFETQGFDGGLMGFDYGPSMEASTFDAGGGGYLEPMDGDPMAYQSYGGSYDGGYNASYEMGQMGYSAETHSYGSYDGYESNYPAQEYDSYGYMQEHGWSEPGWNDSAPFAGDEMPLQEVSQPSQRTWVFSQEDKESSAAPLAELPDPGLGRASLARRNEKGQGQQGQRHGGWQRKRGVTEVEDSEQRLGHPRSLGTPFAVAEPHRWFAGRIRAMGLCGPPGQDPEWLQQQQDARVVRGRLLQGAFGGGAAESGWAGATAARLSTFAPGVPIGGQVLSLTGNKHVRATPLKSRDLINWGWLEYSPPVKWKGVVECQHACVVRSGASLDSEWLDELPPQTVVLVVEEQEASGRLRLRLSEPLDGWVTAKYVRRSVNGDAPHGHVEEDWKPLGEATFFPDGSVPVTDKTPMGYPVDIFRGQDVDLSFGSPAAMYRDKVEVAMWIARRVSNFKDSLGEEVNATLLSDAEKPPDLASRRDQRSHRPQVLYIAGVEGTGHHGVMPMILYPAVRQYGSCTLSWWRSLREVLMKVHPRQRRQRLKALLEAFLVVSASALRE</sequence>
<keyword evidence="4" id="KW-0418">Kinase</keyword>
<feature type="region of interest" description="Disordered" evidence="1">
    <location>
        <begin position="342"/>
        <end position="435"/>
    </location>
</feature>
<feature type="compositionally biased region" description="Basic and acidic residues" evidence="1">
    <location>
        <begin position="129"/>
        <end position="147"/>
    </location>
</feature>
<dbReference type="EMBL" id="CAMXCT010006547">
    <property type="protein sequence ID" value="CAI4015750.1"/>
    <property type="molecule type" value="Genomic_DNA"/>
</dbReference>
<reference evidence="2" key="1">
    <citation type="submission" date="2022-10" db="EMBL/GenBank/DDBJ databases">
        <authorList>
            <person name="Chen Y."/>
            <person name="Dougan E. K."/>
            <person name="Chan C."/>
            <person name="Rhodes N."/>
            <person name="Thang M."/>
        </authorList>
    </citation>
    <scope>NUCLEOTIDE SEQUENCE</scope>
</reference>